<evidence type="ECO:0000256" key="4">
    <source>
        <dbReference type="ARBA" id="ARBA00022679"/>
    </source>
</evidence>
<dbReference type="Gene3D" id="3.90.1600.10">
    <property type="entry name" value="Palm domain of DNA polymerase"/>
    <property type="match status" value="1"/>
</dbReference>
<dbReference type="GeneID" id="31078739"/>
<keyword evidence="6" id="KW-0235">DNA replication</keyword>
<dbReference type="InterPro" id="IPR023211">
    <property type="entry name" value="DNA_pol_palm_dom_sf"/>
</dbReference>
<dbReference type="PANTHER" id="PTHR33568">
    <property type="entry name" value="DNA POLYMERASE"/>
    <property type="match status" value="1"/>
</dbReference>
<dbReference type="GO" id="GO:0006260">
    <property type="term" value="P:DNA replication"/>
    <property type="evidence" value="ECO:0007669"/>
    <property type="project" value="UniProtKB-KW"/>
</dbReference>
<proteinExistence type="inferred from homology"/>
<dbReference type="GO" id="GO:0003887">
    <property type="term" value="F:DNA-directed DNA polymerase activity"/>
    <property type="evidence" value="ECO:0007669"/>
    <property type="project" value="UniProtKB-KW"/>
</dbReference>
<dbReference type="InterPro" id="IPR004868">
    <property type="entry name" value="DNA-dir_DNA_pol_B_mt/vir"/>
</dbReference>
<keyword evidence="7" id="KW-0239">DNA-directed DNA polymerase</keyword>
<dbReference type="SUPFAM" id="SSF56672">
    <property type="entry name" value="DNA/RNA polymerases"/>
    <property type="match status" value="1"/>
</dbReference>
<accession>A0A1P8NNL0</accession>
<evidence type="ECO:0000313" key="11">
    <source>
        <dbReference type="EMBL" id="APX41110.1"/>
    </source>
</evidence>
<dbReference type="InterPro" id="IPR012337">
    <property type="entry name" value="RNaseH-like_sf"/>
</dbReference>
<dbReference type="SUPFAM" id="SSF53098">
    <property type="entry name" value="Ribonuclease H-like"/>
    <property type="match status" value="1"/>
</dbReference>
<dbReference type="InterPro" id="IPR043502">
    <property type="entry name" value="DNA/RNA_pol_sf"/>
</dbReference>
<evidence type="ECO:0000256" key="6">
    <source>
        <dbReference type="ARBA" id="ARBA00022705"/>
    </source>
</evidence>
<organism evidence="11">
    <name type="scientific">Hericium coralloides</name>
    <name type="common">Coral tooth fungus</name>
    <name type="synonym">Hericium ramosum</name>
    <dbReference type="NCBI Taxonomy" id="100756"/>
    <lineage>
        <taxon>Eukaryota</taxon>
        <taxon>Fungi</taxon>
        <taxon>Dikarya</taxon>
        <taxon>Basidiomycota</taxon>
        <taxon>Agaricomycotina</taxon>
        <taxon>Agaricomycetes</taxon>
        <taxon>Russulales</taxon>
        <taxon>Hericiaceae</taxon>
        <taxon>Hericium</taxon>
    </lineage>
</organism>
<evidence type="ECO:0000256" key="3">
    <source>
        <dbReference type="ARBA" id="ARBA00014385"/>
    </source>
</evidence>
<sequence>MDLETMEFRGFQIPIAISFTYSSYNKIKTIFKIIDSSLFQSIKELDIKLDETLATPNIDIDNLEQEIEKSIDNGYIIDKAVNQLFIDFYTELSLLKRKDWIIFTHNLGSFDGYFIYKTLFEVPDIDIDNIETIVDNRNKFITINAEILNINLVWKDSIRIFPVSLNELCKVFKVDGKFMEYNKDFNNLNLFKNNDLLNQFQKYAEQDSICLFEALMKAQTIYIKKYDIDITTILSTSTLSMKIFRTKFLDTNIPTLSLNQDRIIRESYFGGATDYYKLYGENLYYYDVNSLYPYAMCNDIPLKFEKTTDSGNLNDVFGFLEVNVYCPNTVKTPFLPVKFNNQTIYPHGKWSGTYFSEELKQAVKFGYEFEVIKIHHFSKAQIFSDKITISMNNFKTLVNNEYIAANINIISDSNYKIWSKKNSNKAN</sequence>
<keyword evidence="11" id="KW-0496">Mitochondrion</keyword>
<gene>
    <name evidence="11" type="primary">orf427</name>
</gene>
<dbReference type="RefSeq" id="YP_009348157.1">
    <property type="nucleotide sequence ID" value="NC_033903.1"/>
</dbReference>
<dbReference type="EC" id="2.7.7.7" evidence="2"/>
<evidence type="ECO:0000256" key="5">
    <source>
        <dbReference type="ARBA" id="ARBA00022695"/>
    </source>
</evidence>
<dbReference type="Gene3D" id="3.30.420.10">
    <property type="entry name" value="Ribonuclease H-like superfamily/Ribonuclease H"/>
    <property type="match status" value="1"/>
</dbReference>
<evidence type="ECO:0000256" key="8">
    <source>
        <dbReference type="ARBA" id="ARBA00023125"/>
    </source>
</evidence>
<geneLocation type="mitochondrion" evidence="11"/>
<evidence type="ECO:0000259" key="10">
    <source>
        <dbReference type="Pfam" id="PF03175"/>
    </source>
</evidence>
<dbReference type="InterPro" id="IPR036397">
    <property type="entry name" value="RNaseH_sf"/>
</dbReference>
<reference evidence="11" key="1">
    <citation type="submission" date="2016-10" db="EMBL/GenBank/DDBJ databases">
        <authorList>
            <person name="de Groot N.N."/>
        </authorList>
    </citation>
    <scope>NUCLEOTIDE SEQUENCE</scope>
    <source>
        <strain evidence="11">Tvtc0002</strain>
    </source>
</reference>
<evidence type="ECO:0000256" key="9">
    <source>
        <dbReference type="ARBA" id="ARBA00049244"/>
    </source>
</evidence>
<name>A0A1P8NNL0_HERCO</name>
<dbReference type="GO" id="GO:0000166">
    <property type="term" value="F:nucleotide binding"/>
    <property type="evidence" value="ECO:0007669"/>
    <property type="project" value="InterPro"/>
</dbReference>
<keyword evidence="4" id="KW-0808">Transferase</keyword>
<feature type="domain" description="DNA-directed DNA polymerase family B mitochondria/virus" evidence="10">
    <location>
        <begin position="182"/>
        <end position="385"/>
    </location>
</feature>
<dbReference type="Pfam" id="PF03175">
    <property type="entry name" value="DNA_pol_B_2"/>
    <property type="match status" value="1"/>
</dbReference>
<dbReference type="PANTHER" id="PTHR33568:SF3">
    <property type="entry name" value="DNA-DIRECTED DNA POLYMERASE"/>
    <property type="match status" value="1"/>
</dbReference>
<comment type="similarity">
    <text evidence="1">Belongs to the DNA polymerase type-B family.</text>
</comment>
<evidence type="ECO:0000256" key="1">
    <source>
        <dbReference type="ARBA" id="ARBA00005755"/>
    </source>
</evidence>
<evidence type="ECO:0000256" key="7">
    <source>
        <dbReference type="ARBA" id="ARBA00022932"/>
    </source>
</evidence>
<comment type="catalytic activity">
    <reaction evidence="9">
        <text>DNA(n) + a 2'-deoxyribonucleoside 5'-triphosphate = DNA(n+1) + diphosphate</text>
        <dbReference type="Rhea" id="RHEA:22508"/>
        <dbReference type="Rhea" id="RHEA-COMP:17339"/>
        <dbReference type="Rhea" id="RHEA-COMP:17340"/>
        <dbReference type="ChEBI" id="CHEBI:33019"/>
        <dbReference type="ChEBI" id="CHEBI:61560"/>
        <dbReference type="ChEBI" id="CHEBI:173112"/>
        <dbReference type="EC" id="2.7.7.7"/>
    </reaction>
</comment>
<dbReference type="GO" id="GO:0003677">
    <property type="term" value="F:DNA binding"/>
    <property type="evidence" value="ECO:0007669"/>
    <property type="project" value="UniProtKB-KW"/>
</dbReference>
<dbReference type="AlphaFoldDB" id="A0A1P8NNL0"/>
<protein>
    <recommendedName>
        <fullName evidence="3">Probable DNA polymerase</fullName>
        <ecNumber evidence="2">2.7.7.7</ecNumber>
    </recommendedName>
</protein>
<keyword evidence="5" id="KW-0548">Nucleotidyltransferase</keyword>
<dbReference type="EMBL" id="KY007042">
    <property type="protein sequence ID" value="APX41110.1"/>
    <property type="molecule type" value="Genomic_DNA"/>
</dbReference>
<keyword evidence="8" id="KW-0238">DNA-binding</keyword>
<evidence type="ECO:0000256" key="2">
    <source>
        <dbReference type="ARBA" id="ARBA00012417"/>
    </source>
</evidence>